<keyword evidence="1" id="KW-0812">Transmembrane</keyword>
<keyword evidence="1" id="KW-1133">Transmembrane helix</keyword>
<feature type="transmembrane region" description="Helical" evidence="1">
    <location>
        <begin position="201"/>
        <end position="226"/>
    </location>
</feature>
<gene>
    <name evidence="2" type="ORF">FHX34_106384</name>
</gene>
<evidence type="ECO:0000256" key="1">
    <source>
        <dbReference type="SAM" id="Phobius"/>
    </source>
</evidence>
<feature type="transmembrane region" description="Helical" evidence="1">
    <location>
        <begin position="33"/>
        <end position="56"/>
    </location>
</feature>
<name>A0A561VJA1_ACTTI</name>
<dbReference type="AlphaFoldDB" id="A0A561VJA1"/>
<proteinExistence type="predicted"/>
<organism evidence="2 3">
    <name type="scientific">Actinoplanes teichomyceticus</name>
    <dbReference type="NCBI Taxonomy" id="1867"/>
    <lineage>
        <taxon>Bacteria</taxon>
        <taxon>Bacillati</taxon>
        <taxon>Actinomycetota</taxon>
        <taxon>Actinomycetes</taxon>
        <taxon>Micromonosporales</taxon>
        <taxon>Micromonosporaceae</taxon>
        <taxon>Actinoplanes</taxon>
    </lineage>
</organism>
<keyword evidence="1" id="KW-0472">Membrane</keyword>
<comment type="caution">
    <text evidence="2">The sequence shown here is derived from an EMBL/GenBank/DDBJ whole genome shotgun (WGS) entry which is preliminary data.</text>
</comment>
<accession>A0A561VJA1</accession>
<protein>
    <recommendedName>
        <fullName evidence="4">Secreted protein</fullName>
    </recommendedName>
</protein>
<feature type="transmembrane region" description="Helical" evidence="1">
    <location>
        <begin position="407"/>
        <end position="429"/>
    </location>
</feature>
<sequence>MLPPPRIVIGSRPWILGGWALPTVVRRPATPDLYRLVAAALIVLGVGLGATALATVHHRTALTRDITGVSGPLSVSAQDLYRSLSDADATAATAFLTSGAEPAALRQRYLDDIARASAALTVAARDADDADTARLAVLTDQLPVYTGLVETARSYNRLGIPLGGAYLREASALMRTTLLPRAQDLFESAQRRLSGAQRDAAGFPWAVLLLGLCTVAALVAAQVLLARRTHRIFNLGLVAASLVALVALVWPALALSAAAHRVDAGRGTGSALVSVLADARRAALQARADEALTLIARGSGAAFETDYRTAMRDLTGLLGAAAARAPESDREVILQARDHASRWDRLHGELRRLDDRGDYLAAVGRATATGPADPPAVFGALDAAISRALATANDRVDRQAGHGRRALTGLEAALLLGTAGLVAAVLLGLRPRIGEYR</sequence>
<evidence type="ECO:0000313" key="3">
    <source>
        <dbReference type="Proteomes" id="UP000320239"/>
    </source>
</evidence>
<dbReference type="Proteomes" id="UP000320239">
    <property type="component" value="Unassembled WGS sequence"/>
</dbReference>
<keyword evidence="3" id="KW-1185">Reference proteome</keyword>
<reference evidence="2 3" key="1">
    <citation type="submission" date="2019-06" db="EMBL/GenBank/DDBJ databases">
        <title>Sequencing the genomes of 1000 actinobacteria strains.</title>
        <authorList>
            <person name="Klenk H.-P."/>
        </authorList>
    </citation>
    <scope>NUCLEOTIDE SEQUENCE [LARGE SCALE GENOMIC DNA]</scope>
    <source>
        <strain evidence="2 3">DSM 43866</strain>
    </source>
</reference>
<evidence type="ECO:0000313" key="2">
    <source>
        <dbReference type="EMBL" id="TWG11654.1"/>
    </source>
</evidence>
<feature type="transmembrane region" description="Helical" evidence="1">
    <location>
        <begin position="232"/>
        <end position="253"/>
    </location>
</feature>
<evidence type="ECO:0008006" key="4">
    <source>
        <dbReference type="Google" id="ProtNLM"/>
    </source>
</evidence>
<dbReference type="EMBL" id="VIWY01000006">
    <property type="protein sequence ID" value="TWG11654.1"/>
    <property type="molecule type" value="Genomic_DNA"/>
</dbReference>